<reference evidence="10" key="1">
    <citation type="submission" date="2023-07" db="EMBL/GenBank/DDBJ databases">
        <title>Chromosome-level Genome Assembly of Striped Snakehead (Channa striata).</title>
        <authorList>
            <person name="Liu H."/>
        </authorList>
    </citation>
    <scope>NUCLEOTIDE SEQUENCE</scope>
    <source>
        <strain evidence="10">Gz</strain>
        <tissue evidence="10">Muscle</tissue>
    </source>
</reference>
<dbReference type="Proteomes" id="UP001187415">
    <property type="component" value="Unassembled WGS sequence"/>
</dbReference>
<comment type="subcellular location">
    <subcellularLocation>
        <location evidence="1">Membrane</location>
        <topology evidence="1">Single-pass type I membrane protein</topology>
    </subcellularLocation>
</comment>
<dbReference type="AlphaFoldDB" id="A0AA88N8T0"/>
<dbReference type="PANTHER" id="PTHR23037:SF42">
    <property type="entry name" value="CYTOKINE RECEPTOR COMMON SUBUNIT GAMMA ISOFORM X1-RELATED"/>
    <property type="match status" value="1"/>
</dbReference>
<keyword evidence="4" id="KW-1133">Transmembrane helix</keyword>
<keyword evidence="2" id="KW-0812">Transmembrane</keyword>
<keyword evidence="11" id="KW-1185">Reference proteome</keyword>
<dbReference type="InterPro" id="IPR013783">
    <property type="entry name" value="Ig-like_fold"/>
</dbReference>
<dbReference type="CDD" id="cd00063">
    <property type="entry name" value="FN3"/>
    <property type="match status" value="1"/>
</dbReference>
<dbReference type="PANTHER" id="PTHR23037">
    <property type="entry name" value="CYTOKINE RECEPTOR"/>
    <property type="match status" value="1"/>
</dbReference>
<keyword evidence="7" id="KW-0325">Glycoprotein</keyword>
<gene>
    <name evidence="10" type="ORF">Q5P01_006887</name>
</gene>
<protein>
    <recommendedName>
        <fullName evidence="9">Fibronectin type-III domain-containing protein</fullName>
    </recommendedName>
</protein>
<evidence type="ECO:0000256" key="2">
    <source>
        <dbReference type="ARBA" id="ARBA00022692"/>
    </source>
</evidence>
<name>A0AA88N8T0_CHASR</name>
<proteinExistence type="predicted"/>
<feature type="chain" id="PRO_5044278500" description="Fibronectin type-III domain-containing protein" evidence="8">
    <location>
        <begin position="27"/>
        <end position="227"/>
    </location>
</feature>
<dbReference type="GO" id="GO:0009897">
    <property type="term" value="C:external side of plasma membrane"/>
    <property type="evidence" value="ECO:0007669"/>
    <property type="project" value="TreeGrafter"/>
</dbReference>
<accession>A0AA88N8T0</accession>
<evidence type="ECO:0000313" key="11">
    <source>
        <dbReference type="Proteomes" id="UP001187415"/>
    </source>
</evidence>
<feature type="domain" description="Fibronectin type-III" evidence="9">
    <location>
        <begin position="118"/>
        <end position="221"/>
    </location>
</feature>
<sequence>MDFNRQIGGSASFLLLILGNVITVTGVNMTAAVNLECTNDYEKYMFCQFEAQNCLYYNLTLLSNDGYGKNSCIFQTCAAGCCCSVEMILVTGETHTATVWKAGRLIESQTININNSIKPKTPKILSVKETNGNFQVRWTTNMNSSIRHTLTAQVTYYKKGDTQKVTENSTSCPINGESSYEISGRRLEPSTTYVVSVKSYTLWSNRFSDSSKEEEFTTGLNLECTND</sequence>
<keyword evidence="6" id="KW-0675">Receptor</keyword>
<comment type="caution">
    <text evidence="10">The sequence shown here is derived from an EMBL/GenBank/DDBJ whole genome shotgun (WGS) entry which is preliminary data.</text>
</comment>
<dbReference type="SUPFAM" id="SSF49265">
    <property type="entry name" value="Fibronectin type III"/>
    <property type="match status" value="1"/>
</dbReference>
<organism evidence="10 11">
    <name type="scientific">Channa striata</name>
    <name type="common">Snakehead murrel</name>
    <name type="synonym">Ophicephalus striatus</name>
    <dbReference type="NCBI Taxonomy" id="64152"/>
    <lineage>
        <taxon>Eukaryota</taxon>
        <taxon>Metazoa</taxon>
        <taxon>Chordata</taxon>
        <taxon>Craniata</taxon>
        <taxon>Vertebrata</taxon>
        <taxon>Euteleostomi</taxon>
        <taxon>Actinopterygii</taxon>
        <taxon>Neopterygii</taxon>
        <taxon>Teleostei</taxon>
        <taxon>Neoteleostei</taxon>
        <taxon>Acanthomorphata</taxon>
        <taxon>Anabantaria</taxon>
        <taxon>Anabantiformes</taxon>
        <taxon>Channoidei</taxon>
        <taxon>Channidae</taxon>
        <taxon>Channa</taxon>
    </lineage>
</organism>
<dbReference type="GO" id="GO:0004896">
    <property type="term" value="F:cytokine receptor activity"/>
    <property type="evidence" value="ECO:0007669"/>
    <property type="project" value="TreeGrafter"/>
</dbReference>
<evidence type="ECO:0000256" key="6">
    <source>
        <dbReference type="ARBA" id="ARBA00023170"/>
    </source>
</evidence>
<keyword evidence="5" id="KW-0472">Membrane</keyword>
<evidence type="ECO:0000256" key="7">
    <source>
        <dbReference type="ARBA" id="ARBA00023180"/>
    </source>
</evidence>
<evidence type="ECO:0000256" key="8">
    <source>
        <dbReference type="SAM" id="SignalP"/>
    </source>
</evidence>
<feature type="signal peptide" evidence="8">
    <location>
        <begin position="1"/>
        <end position="26"/>
    </location>
</feature>
<evidence type="ECO:0000313" key="10">
    <source>
        <dbReference type="EMBL" id="KAK2854226.1"/>
    </source>
</evidence>
<evidence type="ECO:0000256" key="5">
    <source>
        <dbReference type="ARBA" id="ARBA00023136"/>
    </source>
</evidence>
<dbReference type="GO" id="GO:0016064">
    <property type="term" value="P:immunoglobulin mediated immune response"/>
    <property type="evidence" value="ECO:0007669"/>
    <property type="project" value="TreeGrafter"/>
</dbReference>
<evidence type="ECO:0000256" key="4">
    <source>
        <dbReference type="ARBA" id="ARBA00022989"/>
    </source>
</evidence>
<keyword evidence="3 8" id="KW-0732">Signal</keyword>
<dbReference type="PROSITE" id="PS50853">
    <property type="entry name" value="FN3"/>
    <property type="match status" value="1"/>
</dbReference>
<dbReference type="InterPro" id="IPR036116">
    <property type="entry name" value="FN3_sf"/>
</dbReference>
<dbReference type="Gene3D" id="2.60.40.10">
    <property type="entry name" value="Immunoglobulins"/>
    <property type="match status" value="1"/>
</dbReference>
<dbReference type="EMBL" id="JAUPFM010000004">
    <property type="protein sequence ID" value="KAK2854226.1"/>
    <property type="molecule type" value="Genomic_DNA"/>
</dbReference>
<dbReference type="InterPro" id="IPR003961">
    <property type="entry name" value="FN3_dom"/>
</dbReference>
<evidence type="ECO:0000256" key="1">
    <source>
        <dbReference type="ARBA" id="ARBA00004479"/>
    </source>
</evidence>
<evidence type="ECO:0000259" key="9">
    <source>
        <dbReference type="PROSITE" id="PS50853"/>
    </source>
</evidence>
<evidence type="ECO:0000256" key="3">
    <source>
        <dbReference type="ARBA" id="ARBA00022729"/>
    </source>
</evidence>